<protein>
    <submittedName>
        <fullName evidence="2">Uncharacterized protein</fullName>
    </submittedName>
</protein>
<reference evidence="2" key="2">
    <citation type="submission" date="2023-05" db="EMBL/GenBank/DDBJ databases">
        <authorList>
            <consortium name="Lawrence Berkeley National Laboratory"/>
            <person name="Steindorff A."/>
            <person name="Hensen N."/>
            <person name="Bonometti L."/>
            <person name="Westerberg I."/>
            <person name="Brannstrom I.O."/>
            <person name="Guillou S."/>
            <person name="Cros-Aarteil S."/>
            <person name="Calhoun S."/>
            <person name="Haridas S."/>
            <person name="Kuo A."/>
            <person name="Mondo S."/>
            <person name="Pangilinan J."/>
            <person name="Riley R."/>
            <person name="Labutti K."/>
            <person name="Andreopoulos B."/>
            <person name="Lipzen A."/>
            <person name="Chen C."/>
            <person name="Yanf M."/>
            <person name="Daum C."/>
            <person name="Ng V."/>
            <person name="Clum A."/>
            <person name="Ohm R."/>
            <person name="Martin F."/>
            <person name="Silar P."/>
            <person name="Natvig D."/>
            <person name="Lalanne C."/>
            <person name="Gautier V."/>
            <person name="Ament-Velasquez S.L."/>
            <person name="Kruys A."/>
            <person name="Hutchinson M.I."/>
            <person name="Powell A.J."/>
            <person name="Barry K."/>
            <person name="Miller A.N."/>
            <person name="Grigoriev I.V."/>
            <person name="Debuchy R."/>
            <person name="Gladieux P."/>
            <person name="Thoren M.H."/>
            <person name="Johannesson H."/>
        </authorList>
    </citation>
    <scope>NUCLEOTIDE SEQUENCE</scope>
    <source>
        <strain evidence="2">PSN243</strain>
    </source>
</reference>
<feature type="region of interest" description="Disordered" evidence="1">
    <location>
        <begin position="99"/>
        <end position="186"/>
    </location>
</feature>
<sequence length="186" mass="21499">MVFTASCGRTQWLRAEQRAPDVTQHEYGLLAIFCVVHIINPIPDPYFQQNFHYRKFLPLRCSIQCLFARFAWTVFSPNVMSHFLNKCITRRKLLVRDPRHRSFDPRGTQHWPTPASPRKRKMPGEADSGVSFAQYDTPFSDVSDKSQGDSEWPTKASPSRGRSMKRRWASVAQKRAKAGLEAVKMR</sequence>
<evidence type="ECO:0000313" key="2">
    <source>
        <dbReference type="EMBL" id="KAK4446224.1"/>
    </source>
</evidence>
<comment type="caution">
    <text evidence="2">The sequence shown here is derived from an EMBL/GenBank/DDBJ whole genome shotgun (WGS) entry which is preliminary data.</text>
</comment>
<dbReference type="Proteomes" id="UP001321760">
    <property type="component" value="Unassembled WGS sequence"/>
</dbReference>
<dbReference type="EMBL" id="MU865958">
    <property type="protein sequence ID" value="KAK4446224.1"/>
    <property type="molecule type" value="Genomic_DNA"/>
</dbReference>
<evidence type="ECO:0000256" key="1">
    <source>
        <dbReference type="SAM" id="MobiDB-lite"/>
    </source>
</evidence>
<reference evidence="2" key="1">
    <citation type="journal article" date="2023" name="Mol. Phylogenet. Evol.">
        <title>Genome-scale phylogeny and comparative genomics of the fungal order Sordariales.</title>
        <authorList>
            <person name="Hensen N."/>
            <person name="Bonometti L."/>
            <person name="Westerberg I."/>
            <person name="Brannstrom I.O."/>
            <person name="Guillou S."/>
            <person name="Cros-Aarteil S."/>
            <person name="Calhoun S."/>
            <person name="Haridas S."/>
            <person name="Kuo A."/>
            <person name="Mondo S."/>
            <person name="Pangilinan J."/>
            <person name="Riley R."/>
            <person name="LaButti K."/>
            <person name="Andreopoulos B."/>
            <person name="Lipzen A."/>
            <person name="Chen C."/>
            <person name="Yan M."/>
            <person name="Daum C."/>
            <person name="Ng V."/>
            <person name="Clum A."/>
            <person name="Steindorff A."/>
            <person name="Ohm R.A."/>
            <person name="Martin F."/>
            <person name="Silar P."/>
            <person name="Natvig D.O."/>
            <person name="Lalanne C."/>
            <person name="Gautier V."/>
            <person name="Ament-Velasquez S.L."/>
            <person name="Kruys A."/>
            <person name="Hutchinson M.I."/>
            <person name="Powell A.J."/>
            <person name="Barry K."/>
            <person name="Miller A.N."/>
            <person name="Grigoriev I.V."/>
            <person name="Debuchy R."/>
            <person name="Gladieux P."/>
            <person name="Hiltunen Thoren M."/>
            <person name="Johannesson H."/>
        </authorList>
    </citation>
    <scope>NUCLEOTIDE SEQUENCE</scope>
    <source>
        <strain evidence="2">PSN243</strain>
    </source>
</reference>
<organism evidence="2 3">
    <name type="scientific">Podospora aff. communis PSN243</name>
    <dbReference type="NCBI Taxonomy" id="3040156"/>
    <lineage>
        <taxon>Eukaryota</taxon>
        <taxon>Fungi</taxon>
        <taxon>Dikarya</taxon>
        <taxon>Ascomycota</taxon>
        <taxon>Pezizomycotina</taxon>
        <taxon>Sordariomycetes</taxon>
        <taxon>Sordariomycetidae</taxon>
        <taxon>Sordariales</taxon>
        <taxon>Podosporaceae</taxon>
        <taxon>Podospora</taxon>
    </lineage>
</organism>
<name>A0AAV9GBL3_9PEZI</name>
<keyword evidence="3" id="KW-1185">Reference proteome</keyword>
<proteinExistence type="predicted"/>
<evidence type="ECO:0000313" key="3">
    <source>
        <dbReference type="Proteomes" id="UP001321760"/>
    </source>
</evidence>
<dbReference type="AlphaFoldDB" id="A0AAV9GBL3"/>
<accession>A0AAV9GBL3</accession>
<gene>
    <name evidence="2" type="ORF">QBC34DRAFT_428293</name>
</gene>